<feature type="non-terminal residue" evidence="2">
    <location>
        <position position="156"/>
    </location>
</feature>
<comment type="similarity">
    <text evidence="1">Belongs to the Rv0495c family.</text>
</comment>
<accession>A0A9D1LFU1</accession>
<organism evidence="2 3">
    <name type="scientific">Candidatus Limisoma intestinavium</name>
    <dbReference type="NCBI Taxonomy" id="2840856"/>
    <lineage>
        <taxon>Bacteria</taxon>
        <taxon>Pseudomonadati</taxon>
        <taxon>Bacteroidota</taxon>
        <taxon>Bacteroidia</taxon>
        <taxon>Bacteroidales</taxon>
        <taxon>Candidatus Limisoma</taxon>
    </lineage>
</organism>
<reference evidence="2" key="1">
    <citation type="submission" date="2020-10" db="EMBL/GenBank/DDBJ databases">
        <authorList>
            <person name="Gilroy R."/>
        </authorList>
    </citation>
    <scope>NUCLEOTIDE SEQUENCE</scope>
    <source>
        <strain evidence="2">17073</strain>
    </source>
</reference>
<dbReference type="Proteomes" id="UP000824076">
    <property type="component" value="Unassembled WGS sequence"/>
</dbReference>
<sequence length="156" mass="17348">MLQIGNVLASLDIVQRFFCCNLDKCLGECCIEGDAGAPITTEEYDKLKEILPIVWDDLLPAAQEVVEQQGVGYVDSEGDLVTSIVDGRNCVFTCYGPNGLCQCAIEKAFREGKTDFQKPVSCHLYPARVTDYPTFSAINYHRWKICKAAETLGRQK</sequence>
<proteinExistence type="inferred from homology"/>
<evidence type="ECO:0000313" key="3">
    <source>
        <dbReference type="Proteomes" id="UP000824076"/>
    </source>
</evidence>
<name>A0A9D1LFU1_9BACT</name>
<reference evidence="2" key="2">
    <citation type="journal article" date="2021" name="PeerJ">
        <title>Extensive microbial diversity within the chicken gut microbiome revealed by metagenomics and culture.</title>
        <authorList>
            <person name="Gilroy R."/>
            <person name="Ravi A."/>
            <person name="Getino M."/>
            <person name="Pursley I."/>
            <person name="Horton D.L."/>
            <person name="Alikhan N.F."/>
            <person name="Baker D."/>
            <person name="Gharbi K."/>
            <person name="Hall N."/>
            <person name="Watson M."/>
            <person name="Adriaenssens E.M."/>
            <person name="Foster-Nyarko E."/>
            <person name="Jarju S."/>
            <person name="Secka A."/>
            <person name="Antonio M."/>
            <person name="Oren A."/>
            <person name="Chaudhuri R.R."/>
            <person name="La Ragione R."/>
            <person name="Hildebrand F."/>
            <person name="Pallen M.J."/>
        </authorList>
    </citation>
    <scope>NUCLEOTIDE SEQUENCE</scope>
    <source>
        <strain evidence="2">17073</strain>
    </source>
</reference>
<protein>
    <submittedName>
        <fullName evidence="2">DUF3109 family protein</fullName>
    </submittedName>
</protein>
<comment type="caution">
    <text evidence="2">The sequence shown here is derived from an EMBL/GenBank/DDBJ whole genome shotgun (WGS) entry which is preliminary data.</text>
</comment>
<gene>
    <name evidence="2" type="ORF">IAD18_00715</name>
</gene>
<dbReference type="InterPro" id="IPR021458">
    <property type="entry name" value="Rv0495c"/>
</dbReference>
<dbReference type="EMBL" id="DVMS01000020">
    <property type="protein sequence ID" value="HIU38169.1"/>
    <property type="molecule type" value="Genomic_DNA"/>
</dbReference>
<dbReference type="Pfam" id="PF11307">
    <property type="entry name" value="DUF3109"/>
    <property type="match status" value="1"/>
</dbReference>
<evidence type="ECO:0000256" key="1">
    <source>
        <dbReference type="ARBA" id="ARBA00093770"/>
    </source>
</evidence>
<evidence type="ECO:0000313" key="2">
    <source>
        <dbReference type="EMBL" id="HIU38169.1"/>
    </source>
</evidence>
<dbReference type="AlphaFoldDB" id="A0A9D1LFU1"/>